<feature type="domain" description="Major facilitator superfamily (MFS) profile" evidence="8">
    <location>
        <begin position="201"/>
        <end position="392"/>
    </location>
</feature>
<reference evidence="10" key="1">
    <citation type="journal article" date="2019" name="Int. J. Syst. Evol. Microbiol.">
        <title>The Global Catalogue of Microorganisms (GCM) 10K type strain sequencing project: providing services to taxonomists for standard genome sequencing and annotation.</title>
        <authorList>
            <consortium name="The Broad Institute Genomics Platform"/>
            <consortium name="The Broad Institute Genome Sequencing Center for Infectious Disease"/>
            <person name="Wu L."/>
            <person name="Ma J."/>
        </authorList>
    </citation>
    <scope>NUCLEOTIDE SEQUENCE [LARGE SCALE GENOMIC DNA]</scope>
    <source>
        <strain evidence="10">CCM 8947</strain>
    </source>
</reference>
<feature type="transmembrane region" description="Helical" evidence="7">
    <location>
        <begin position="203"/>
        <end position="224"/>
    </location>
</feature>
<keyword evidence="2" id="KW-0813">Transport</keyword>
<feature type="transmembrane region" description="Helical" evidence="7">
    <location>
        <begin position="336"/>
        <end position="357"/>
    </location>
</feature>
<feature type="transmembrane region" description="Helical" evidence="7">
    <location>
        <begin position="300"/>
        <end position="324"/>
    </location>
</feature>
<dbReference type="SUPFAM" id="SSF103473">
    <property type="entry name" value="MFS general substrate transporter"/>
    <property type="match status" value="1"/>
</dbReference>
<evidence type="ECO:0000256" key="4">
    <source>
        <dbReference type="ARBA" id="ARBA00022692"/>
    </source>
</evidence>
<feature type="transmembrane region" description="Helical" evidence="7">
    <location>
        <begin position="244"/>
        <end position="265"/>
    </location>
</feature>
<feature type="transmembrane region" description="Helical" evidence="7">
    <location>
        <begin position="135"/>
        <end position="155"/>
    </location>
</feature>
<dbReference type="PROSITE" id="PS50850">
    <property type="entry name" value="MFS"/>
    <property type="match status" value="1"/>
</dbReference>
<dbReference type="InterPro" id="IPR011701">
    <property type="entry name" value="MFS"/>
</dbReference>
<evidence type="ECO:0000313" key="10">
    <source>
        <dbReference type="Proteomes" id="UP001597192"/>
    </source>
</evidence>
<dbReference type="PANTHER" id="PTHR23517:SF10">
    <property type="entry name" value="MAJOR FACILITATOR SUPERFAMILY (MFS) PROFILE DOMAIN-CONTAINING PROTEIN"/>
    <property type="match status" value="1"/>
</dbReference>
<feature type="transmembrane region" description="Helical" evidence="7">
    <location>
        <begin position="42"/>
        <end position="63"/>
    </location>
</feature>
<evidence type="ECO:0000259" key="8">
    <source>
        <dbReference type="PROSITE" id="PS50850"/>
    </source>
</evidence>
<organism evidence="9 10">
    <name type="scientific">Lacticaseibacillus yichunensis</name>
    <dbReference type="NCBI Taxonomy" id="2486015"/>
    <lineage>
        <taxon>Bacteria</taxon>
        <taxon>Bacillati</taxon>
        <taxon>Bacillota</taxon>
        <taxon>Bacilli</taxon>
        <taxon>Lactobacillales</taxon>
        <taxon>Lactobacillaceae</taxon>
        <taxon>Lacticaseibacillus</taxon>
    </lineage>
</organism>
<evidence type="ECO:0000256" key="5">
    <source>
        <dbReference type="ARBA" id="ARBA00022989"/>
    </source>
</evidence>
<evidence type="ECO:0000313" key="9">
    <source>
        <dbReference type="EMBL" id="MFD1432618.1"/>
    </source>
</evidence>
<dbReference type="Gene3D" id="1.20.1250.20">
    <property type="entry name" value="MFS general substrate transporter like domains"/>
    <property type="match status" value="2"/>
</dbReference>
<keyword evidence="6 7" id="KW-0472">Membrane</keyword>
<keyword evidence="4 7" id="KW-0812">Transmembrane</keyword>
<dbReference type="EMBL" id="JBHTOG010000040">
    <property type="protein sequence ID" value="MFD1432618.1"/>
    <property type="molecule type" value="Genomic_DNA"/>
</dbReference>
<accession>A0ABW4CRQ5</accession>
<name>A0ABW4CRQ5_9LACO</name>
<keyword evidence="5 7" id="KW-1133">Transmembrane helix</keyword>
<comment type="subcellular location">
    <subcellularLocation>
        <location evidence="1">Cell membrane</location>
        <topology evidence="1">Multi-pass membrane protein</topology>
    </subcellularLocation>
</comment>
<dbReference type="PANTHER" id="PTHR23517">
    <property type="entry name" value="RESISTANCE PROTEIN MDTM, PUTATIVE-RELATED-RELATED"/>
    <property type="match status" value="1"/>
</dbReference>
<dbReference type="Pfam" id="PF07690">
    <property type="entry name" value="MFS_1"/>
    <property type="match status" value="1"/>
</dbReference>
<feature type="transmembrane region" description="Helical" evidence="7">
    <location>
        <begin position="161"/>
        <end position="183"/>
    </location>
</feature>
<dbReference type="RefSeq" id="WP_191988594.1">
    <property type="nucleotide sequence ID" value="NZ_JBHTOG010000040.1"/>
</dbReference>
<feature type="transmembrane region" description="Helical" evidence="7">
    <location>
        <begin position="102"/>
        <end position="123"/>
    </location>
</feature>
<evidence type="ECO:0000256" key="2">
    <source>
        <dbReference type="ARBA" id="ARBA00022448"/>
    </source>
</evidence>
<feature type="transmembrane region" description="Helical" evidence="7">
    <location>
        <begin position="12"/>
        <end position="30"/>
    </location>
</feature>
<dbReference type="InterPro" id="IPR050171">
    <property type="entry name" value="MFS_Transporters"/>
</dbReference>
<sequence>MVRRQTLHLNWLFLGSLITNTGISFIWPLTTIYMHEYLHESLTVSAAVLFCNSLAMMIGNYVGGRLFDRWKPYPTILMGIGLAALTSGCLIVWHGWPAYPLFLVAMGFGNGIVITSVNSYATLATSRRPSFVFNVLYFTSNLGLVIGTLIVGFVLPHGISYIFALACLLFSLFFVVALLHFNVEKPVRVKAAAAAGAPEVAPYRLNVALLLTVLFITWIAYEQWQSNISAFMLTPQIGLTVRDYSFLWTVNASLIVLGQPILTAFDDWLLRHIRLRLTAGFTLFASSFLVLIVATHYWQFILAISILTIGEILALPAVSTYVDLYSPRNQKGRYQGFVQMFASAGRAVGPLIGALLIEALSYHILFFMLFVTLLTAVLIFTLRAAAVHLPTK</sequence>
<evidence type="ECO:0000256" key="6">
    <source>
        <dbReference type="ARBA" id="ARBA00023136"/>
    </source>
</evidence>
<comment type="caution">
    <text evidence="9">The sequence shown here is derived from an EMBL/GenBank/DDBJ whole genome shotgun (WGS) entry which is preliminary data.</text>
</comment>
<dbReference type="Proteomes" id="UP001597192">
    <property type="component" value="Unassembled WGS sequence"/>
</dbReference>
<dbReference type="InterPro" id="IPR020846">
    <property type="entry name" value="MFS_dom"/>
</dbReference>
<keyword evidence="3" id="KW-1003">Cell membrane</keyword>
<proteinExistence type="predicted"/>
<evidence type="ECO:0000256" key="1">
    <source>
        <dbReference type="ARBA" id="ARBA00004651"/>
    </source>
</evidence>
<protein>
    <submittedName>
        <fullName evidence="9">MDR family MFS transporter</fullName>
    </submittedName>
</protein>
<evidence type="ECO:0000256" key="3">
    <source>
        <dbReference type="ARBA" id="ARBA00022475"/>
    </source>
</evidence>
<feature type="transmembrane region" description="Helical" evidence="7">
    <location>
        <begin position="75"/>
        <end position="96"/>
    </location>
</feature>
<dbReference type="InterPro" id="IPR036259">
    <property type="entry name" value="MFS_trans_sf"/>
</dbReference>
<feature type="transmembrane region" description="Helical" evidence="7">
    <location>
        <begin position="277"/>
        <end position="294"/>
    </location>
</feature>
<evidence type="ECO:0000256" key="7">
    <source>
        <dbReference type="SAM" id="Phobius"/>
    </source>
</evidence>
<dbReference type="CDD" id="cd17329">
    <property type="entry name" value="MFS_MdtH_MDR_like"/>
    <property type="match status" value="1"/>
</dbReference>
<gene>
    <name evidence="9" type="ORF">ACFQ47_07985</name>
</gene>
<feature type="transmembrane region" description="Helical" evidence="7">
    <location>
        <begin position="363"/>
        <end position="386"/>
    </location>
</feature>
<keyword evidence="10" id="KW-1185">Reference proteome</keyword>